<gene>
    <name evidence="1" type="ORF">ACFSW8_13300</name>
</gene>
<protein>
    <submittedName>
        <fullName evidence="1">MYG1 family protein</fullName>
    </submittedName>
</protein>
<dbReference type="Proteomes" id="UP001597389">
    <property type="component" value="Unassembled WGS sequence"/>
</dbReference>
<name>A0ABW4ZDA6_9BACT</name>
<reference evidence="2" key="1">
    <citation type="journal article" date="2019" name="Int. J. Syst. Evol. Microbiol.">
        <title>The Global Catalogue of Microorganisms (GCM) 10K type strain sequencing project: providing services to taxonomists for standard genome sequencing and annotation.</title>
        <authorList>
            <consortium name="The Broad Institute Genomics Platform"/>
            <consortium name="The Broad Institute Genome Sequencing Center for Infectious Disease"/>
            <person name="Wu L."/>
            <person name="Ma J."/>
        </authorList>
    </citation>
    <scope>NUCLEOTIDE SEQUENCE [LARGE SCALE GENOMIC DNA]</scope>
    <source>
        <strain evidence="2">CCUG 57942</strain>
    </source>
</reference>
<comment type="caution">
    <text evidence="1">The sequence shown here is derived from an EMBL/GenBank/DDBJ whole genome shotgun (WGS) entry which is preliminary data.</text>
</comment>
<evidence type="ECO:0000313" key="1">
    <source>
        <dbReference type="EMBL" id="MFD2159878.1"/>
    </source>
</evidence>
<evidence type="ECO:0000313" key="2">
    <source>
        <dbReference type="Proteomes" id="UP001597389"/>
    </source>
</evidence>
<dbReference type="InterPro" id="IPR003226">
    <property type="entry name" value="MYG1_exonuclease"/>
</dbReference>
<organism evidence="1 2">
    <name type="scientific">Rubritalea tangerina</name>
    <dbReference type="NCBI Taxonomy" id="430798"/>
    <lineage>
        <taxon>Bacteria</taxon>
        <taxon>Pseudomonadati</taxon>
        <taxon>Verrucomicrobiota</taxon>
        <taxon>Verrucomicrobiia</taxon>
        <taxon>Verrucomicrobiales</taxon>
        <taxon>Rubritaleaceae</taxon>
        <taxon>Rubritalea</taxon>
    </lineage>
</organism>
<dbReference type="Pfam" id="PF03690">
    <property type="entry name" value="MYG1_exonuc"/>
    <property type="match status" value="1"/>
</dbReference>
<dbReference type="RefSeq" id="WP_377090985.1">
    <property type="nucleotide sequence ID" value="NZ_JBHSJL010000014.1"/>
</dbReference>
<keyword evidence="2" id="KW-1185">Reference proteome</keyword>
<sequence>MKSILTHPGGAHKDDFLACSLMIARYGCEVIRREPSESDLEDCEVAVLDVGGEHDPEKMNFDHHQFDRDHPPTCALSLVLQFMGLYEDARQYCDWLETSEWLDTRGAVKTAQWLEVDRSAMAKLNSPIDITLLRRFAAQERHCTGEPVYEVMRMIGEDMIAFIEGMRERMLEIEAQSEVWELEPGFSALFLRRTEPLPAEPSAGLGRYIEMKQLGCVAMVYPDRRGEGYGLTRFNDDLRLDFTKISEWEDVHFAHKAGFVAKTTATDAERLQEMLVAAWCSDVSKS</sequence>
<accession>A0ABW4ZDA6</accession>
<proteinExistence type="predicted"/>
<dbReference type="EMBL" id="JBHUJB010000054">
    <property type="protein sequence ID" value="MFD2159878.1"/>
    <property type="molecule type" value="Genomic_DNA"/>
</dbReference>